<keyword evidence="2" id="KW-1185">Reference proteome</keyword>
<reference evidence="1" key="1">
    <citation type="submission" date="2023-04" db="EMBL/GenBank/DDBJ databases">
        <title>A chromosome-level genome assembly of the parasitoid wasp Eretmocerus hayati.</title>
        <authorList>
            <person name="Zhong Y."/>
            <person name="Liu S."/>
            <person name="Liu Y."/>
        </authorList>
    </citation>
    <scope>NUCLEOTIDE SEQUENCE</scope>
    <source>
        <strain evidence="1">ZJU_SS_LIU_2023</strain>
    </source>
</reference>
<sequence length="509" mass="56071">MSRNPRSTTPCRPPPSRPGTAESGAGVAAVAGARGACLIGRPPRPVGKSSIPKRGPPPAPPKKVDYKRPQMTRAMMQRLKHTQKLQEEQERRERERAQGCQVRRPRRMQAPPPPPMGTERDCPPRMSRDRRPAPSDPCDRRRPASAKSTGGPCADTGPMPPTGPACPPTEPIISRSCAPRSGAAPPPCPPEHTNLPDQQQQQQQQAQQQQQDVPAHTLNLAKSMNADIVQAEPLQRGLIDNLIIPPGAINSDKTTIVSIPQPDPGPAASSTLAPAPPSVCHNQAANRSVQLISETLDEQDATEAAIVNTKLQDLQQARRDFVMAVATVGTNAINLMDEEPPANFCDITPIADISPPDLMEPHSPYLLPCRDPETDPYLQPVYGRHHPVVESARDYLRTRGVDRYNPPPPALDDDLFLDDDAPDMCPPFTRIPPRRSQQRYQVPEAVDIDGLERFCDLQNYPPECLPTPPSQNCPGPPPGREKLPPDLWEIDDPWYREEECPDLIDWRSY</sequence>
<protein>
    <submittedName>
        <fullName evidence="1">Uncharacterized protein</fullName>
    </submittedName>
</protein>
<proteinExistence type="predicted"/>
<accession>A0ACC2PMN2</accession>
<gene>
    <name evidence="1" type="ORF">QAD02_020078</name>
</gene>
<dbReference type="EMBL" id="CM056741">
    <property type="protein sequence ID" value="KAJ8684286.1"/>
    <property type="molecule type" value="Genomic_DNA"/>
</dbReference>
<evidence type="ECO:0000313" key="2">
    <source>
        <dbReference type="Proteomes" id="UP001239111"/>
    </source>
</evidence>
<comment type="caution">
    <text evidence="1">The sequence shown here is derived from an EMBL/GenBank/DDBJ whole genome shotgun (WGS) entry which is preliminary data.</text>
</comment>
<name>A0ACC2PMN2_9HYME</name>
<evidence type="ECO:0000313" key="1">
    <source>
        <dbReference type="EMBL" id="KAJ8684286.1"/>
    </source>
</evidence>
<dbReference type="Proteomes" id="UP001239111">
    <property type="component" value="Chromosome 1"/>
</dbReference>
<organism evidence="1 2">
    <name type="scientific">Eretmocerus hayati</name>
    <dbReference type="NCBI Taxonomy" id="131215"/>
    <lineage>
        <taxon>Eukaryota</taxon>
        <taxon>Metazoa</taxon>
        <taxon>Ecdysozoa</taxon>
        <taxon>Arthropoda</taxon>
        <taxon>Hexapoda</taxon>
        <taxon>Insecta</taxon>
        <taxon>Pterygota</taxon>
        <taxon>Neoptera</taxon>
        <taxon>Endopterygota</taxon>
        <taxon>Hymenoptera</taxon>
        <taxon>Apocrita</taxon>
        <taxon>Proctotrupomorpha</taxon>
        <taxon>Chalcidoidea</taxon>
        <taxon>Aphelinidae</taxon>
        <taxon>Aphelininae</taxon>
        <taxon>Eretmocerus</taxon>
    </lineage>
</organism>